<feature type="transmembrane region" description="Helical" evidence="7">
    <location>
        <begin position="12"/>
        <end position="37"/>
    </location>
</feature>
<keyword evidence="5 7" id="KW-1133">Transmembrane helix</keyword>
<dbReference type="PANTHER" id="PTHR30250:SF10">
    <property type="entry name" value="LIPOPOLYSACCHARIDE BIOSYNTHESIS PROTEIN WZXC"/>
    <property type="match status" value="1"/>
</dbReference>
<feature type="transmembrane region" description="Helical" evidence="7">
    <location>
        <begin position="352"/>
        <end position="370"/>
    </location>
</feature>
<evidence type="ECO:0000256" key="2">
    <source>
        <dbReference type="ARBA" id="ARBA00007430"/>
    </source>
</evidence>
<comment type="similarity">
    <text evidence="2">Belongs to the polysaccharide synthase family.</text>
</comment>
<keyword evidence="6 7" id="KW-0472">Membrane</keyword>
<feature type="transmembrane region" description="Helical" evidence="7">
    <location>
        <begin position="289"/>
        <end position="309"/>
    </location>
</feature>
<keyword evidence="3" id="KW-1003">Cell membrane</keyword>
<accession>A0ABV7FFL0</accession>
<dbReference type="PANTHER" id="PTHR30250">
    <property type="entry name" value="PST FAMILY PREDICTED COLANIC ACID TRANSPORTER"/>
    <property type="match status" value="1"/>
</dbReference>
<dbReference type="Proteomes" id="UP001595555">
    <property type="component" value="Unassembled WGS sequence"/>
</dbReference>
<comment type="caution">
    <text evidence="8">The sequence shown here is derived from an EMBL/GenBank/DDBJ whole genome shotgun (WGS) entry which is preliminary data.</text>
</comment>
<protein>
    <submittedName>
        <fullName evidence="8">Lipopolysaccharide biosynthesis protein</fullName>
    </submittedName>
</protein>
<dbReference type="EMBL" id="JBHRTF010000004">
    <property type="protein sequence ID" value="MFC3116384.1"/>
    <property type="molecule type" value="Genomic_DNA"/>
</dbReference>
<organism evidence="8 9">
    <name type="scientific">Cellvibrio fontiphilus</name>
    <dbReference type="NCBI Taxonomy" id="1815559"/>
    <lineage>
        <taxon>Bacteria</taxon>
        <taxon>Pseudomonadati</taxon>
        <taxon>Pseudomonadota</taxon>
        <taxon>Gammaproteobacteria</taxon>
        <taxon>Cellvibrionales</taxon>
        <taxon>Cellvibrionaceae</taxon>
        <taxon>Cellvibrio</taxon>
    </lineage>
</organism>
<gene>
    <name evidence="8" type="ORF">ACFODX_12500</name>
</gene>
<evidence type="ECO:0000313" key="9">
    <source>
        <dbReference type="Proteomes" id="UP001595555"/>
    </source>
</evidence>
<sequence>MNLKKNFGKSSVWMSTAASGNSLISFIIFIILSRLLAPDEIGLVAFALIVVELGRVIVNAGFAQAIVRHPEWDERFAATCFYLNLLLAALLTAVVFWVVAPLTAFYYDPRAELLVQVLSIIFFLEGAKAVQEGKLKREFNFRAIALRTLVASLVSGVAGVALALLGYGVWALVWQQLINQILITVITWKSAHWLPRWQFSTAYLPSLMGFSAPLTLAQLASNLANKIYEMLIGLFIGPAALGFYRVGGRVLFIMEEIVIKPFEQSLLPALSRLSEHEARAQATLRVMRISAYFTFPIFFGAAAIGPEFITLAFTEKWAQSGQVMTMLALGIAPMVISAQVNAAMTASGHTNYVMALSAIQFILNCILGLLLVPYGIIAAAAGYALRAYLSIIFNMLFFKTTFHIGIKKQLGTIAPTFTAALLMFIGVQLLKLVLPADISLGIRLLLLAAAGGFIYAVIMSCIFRTETKHFLGESAAIAPAKAKPAIHYLQRLLRLA</sequence>
<reference evidence="9" key="1">
    <citation type="journal article" date="2019" name="Int. J. Syst. Evol. Microbiol.">
        <title>The Global Catalogue of Microorganisms (GCM) 10K type strain sequencing project: providing services to taxonomists for standard genome sequencing and annotation.</title>
        <authorList>
            <consortium name="The Broad Institute Genomics Platform"/>
            <consortium name="The Broad Institute Genome Sequencing Center for Infectious Disease"/>
            <person name="Wu L."/>
            <person name="Ma J."/>
        </authorList>
    </citation>
    <scope>NUCLEOTIDE SEQUENCE [LARGE SCALE GENOMIC DNA]</scope>
    <source>
        <strain evidence="9">KCTC 52237</strain>
    </source>
</reference>
<dbReference type="RefSeq" id="WP_378119576.1">
    <property type="nucleotide sequence ID" value="NZ_JBHRTF010000004.1"/>
</dbReference>
<proteinExistence type="inferred from homology"/>
<evidence type="ECO:0000256" key="7">
    <source>
        <dbReference type="SAM" id="Phobius"/>
    </source>
</evidence>
<feature type="transmembrane region" description="Helical" evidence="7">
    <location>
        <begin position="376"/>
        <end position="398"/>
    </location>
</feature>
<feature type="transmembrane region" description="Helical" evidence="7">
    <location>
        <begin position="321"/>
        <end position="340"/>
    </location>
</feature>
<keyword evidence="4 7" id="KW-0812">Transmembrane</keyword>
<feature type="transmembrane region" description="Helical" evidence="7">
    <location>
        <begin position="410"/>
        <end position="430"/>
    </location>
</feature>
<dbReference type="Pfam" id="PF13440">
    <property type="entry name" value="Polysacc_synt_3"/>
    <property type="match status" value="1"/>
</dbReference>
<feature type="transmembrane region" description="Helical" evidence="7">
    <location>
        <begin position="203"/>
        <end position="221"/>
    </location>
</feature>
<keyword evidence="9" id="KW-1185">Reference proteome</keyword>
<evidence type="ECO:0000313" key="8">
    <source>
        <dbReference type="EMBL" id="MFC3116384.1"/>
    </source>
</evidence>
<evidence type="ECO:0000256" key="3">
    <source>
        <dbReference type="ARBA" id="ARBA00022475"/>
    </source>
</evidence>
<feature type="transmembrane region" description="Helical" evidence="7">
    <location>
        <begin position="79"/>
        <end position="107"/>
    </location>
</feature>
<feature type="transmembrane region" description="Helical" evidence="7">
    <location>
        <begin position="442"/>
        <end position="463"/>
    </location>
</feature>
<comment type="subcellular location">
    <subcellularLocation>
        <location evidence="1">Cell membrane</location>
        <topology evidence="1">Multi-pass membrane protein</topology>
    </subcellularLocation>
</comment>
<evidence type="ECO:0000256" key="6">
    <source>
        <dbReference type="ARBA" id="ARBA00023136"/>
    </source>
</evidence>
<dbReference type="CDD" id="cd13127">
    <property type="entry name" value="MATE_tuaB_like"/>
    <property type="match status" value="1"/>
</dbReference>
<evidence type="ECO:0000256" key="4">
    <source>
        <dbReference type="ARBA" id="ARBA00022692"/>
    </source>
</evidence>
<feature type="transmembrane region" description="Helical" evidence="7">
    <location>
        <begin position="43"/>
        <end position="67"/>
    </location>
</feature>
<feature type="transmembrane region" description="Helical" evidence="7">
    <location>
        <begin position="143"/>
        <end position="167"/>
    </location>
</feature>
<feature type="transmembrane region" description="Helical" evidence="7">
    <location>
        <begin position="113"/>
        <end position="131"/>
    </location>
</feature>
<dbReference type="InterPro" id="IPR050833">
    <property type="entry name" value="Poly_Biosynth_Transport"/>
</dbReference>
<evidence type="ECO:0000256" key="5">
    <source>
        <dbReference type="ARBA" id="ARBA00022989"/>
    </source>
</evidence>
<feature type="transmembrane region" description="Helical" evidence="7">
    <location>
        <begin position="227"/>
        <end position="244"/>
    </location>
</feature>
<name>A0ABV7FFL0_9GAMM</name>
<evidence type="ECO:0000256" key="1">
    <source>
        <dbReference type="ARBA" id="ARBA00004651"/>
    </source>
</evidence>
<feature type="transmembrane region" description="Helical" evidence="7">
    <location>
        <begin position="173"/>
        <end position="191"/>
    </location>
</feature>